<organism evidence="2 3">
    <name type="scientific">Pyricularia oryzae (strain 70-15 / ATCC MYA-4617 / FGSC 8958)</name>
    <name type="common">Rice blast fungus</name>
    <name type="synonym">Magnaporthe oryzae</name>
    <dbReference type="NCBI Taxonomy" id="242507"/>
    <lineage>
        <taxon>Eukaryota</taxon>
        <taxon>Fungi</taxon>
        <taxon>Dikarya</taxon>
        <taxon>Ascomycota</taxon>
        <taxon>Pezizomycotina</taxon>
        <taxon>Sordariomycetes</taxon>
        <taxon>Sordariomycetidae</taxon>
        <taxon>Magnaporthales</taxon>
        <taxon>Pyriculariaceae</taxon>
        <taxon>Pyricularia</taxon>
    </lineage>
</organism>
<dbReference type="RefSeq" id="XP_003717649.1">
    <property type="nucleotide sequence ID" value="XM_003717601.1"/>
</dbReference>
<evidence type="ECO:0000313" key="2">
    <source>
        <dbReference type="EMBL" id="EHA51330.1"/>
    </source>
</evidence>
<feature type="region of interest" description="Disordered" evidence="1">
    <location>
        <begin position="65"/>
        <end position="84"/>
    </location>
</feature>
<proteinExistence type="predicted"/>
<evidence type="ECO:0000256" key="1">
    <source>
        <dbReference type="SAM" id="MobiDB-lite"/>
    </source>
</evidence>
<gene>
    <name evidence="2" type="ORF">MGG_17279</name>
</gene>
<feature type="compositionally biased region" description="Basic and acidic residues" evidence="1">
    <location>
        <begin position="75"/>
        <end position="84"/>
    </location>
</feature>
<dbReference type="InParanoid" id="G4NAJ2"/>
<dbReference type="Proteomes" id="UP000009058">
    <property type="component" value="Chromosome 4"/>
</dbReference>
<accession>G4NAJ2</accession>
<reference evidence="2 3" key="1">
    <citation type="journal article" date="2005" name="Nature">
        <title>The genome sequence of the rice blast fungus Magnaporthe grisea.</title>
        <authorList>
            <person name="Dean R.A."/>
            <person name="Talbot N.J."/>
            <person name="Ebbole D.J."/>
            <person name="Farman M.L."/>
            <person name="Mitchell T.K."/>
            <person name="Orbach M.J."/>
            <person name="Thon M."/>
            <person name="Kulkarni R."/>
            <person name="Xu J.R."/>
            <person name="Pan H."/>
            <person name="Read N.D."/>
            <person name="Lee Y.H."/>
            <person name="Carbone I."/>
            <person name="Brown D."/>
            <person name="Oh Y.Y."/>
            <person name="Donofrio N."/>
            <person name="Jeong J.S."/>
            <person name="Soanes D.M."/>
            <person name="Djonovic S."/>
            <person name="Kolomiets E."/>
            <person name="Rehmeyer C."/>
            <person name="Li W."/>
            <person name="Harding M."/>
            <person name="Kim S."/>
            <person name="Lebrun M.H."/>
            <person name="Bohnert H."/>
            <person name="Coughlan S."/>
            <person name="Butler J."/>
            <person name="Calvo S."/>
            <person name="Ma L.J."/>
            <person name="Nicol R."/>
            <person name="Purcell S."/>
            <person name="Nusbaum C."/>
            <person name="Galagan J.E."/>
            <person name="Birren B.W."/>
        </authorList>
    </citation>
    <scope>NUCLEOTIDE SEQUENCE [LARGE SCALE GENOMIC DNA]</scope>
    <source>
        <strain evidence="3">70-15 / ATCC MYA-4617 / FGSC 8958</strain>
    </source>
</reference>
<evidence type="ECO:0000313" key="3">
    <source>
        <dbReference type="Proteomes" id="UP000009058"/>
    </source>
</evidence>
<dbReference type="KEGG" id="mgr:MGG_17279"/>
<dbReference type="EMBL" id="CM001234">
    <property type="protein sequence ID" value="EHA51330.1"/>
    <property type="molecule type" value="Genomic_DNA"/>
</dbReference>
<name>G4NAJ2_PYRO7</name>
<sequence>MASEISPGGQGRCQPLSTPHARHTELVKVSTYWTGAGRQYKPAAEETKLKMKAEKGGALLHLQKTHSHCTRRPHNVTEHSEKIV</sequence>
<protein>
    <submittedName>
        <fullName evidence="2">Uncharacterized protein</fullName>
    </submittedName>
</protein>
<dbReference type="VEuPathDB" id="FungiDB:MGG_17279"/>
<feature type="compositionally biased region" description="Basic residues" evidence="1">
    <location>
        <begin position="65"/>
        <end position="74"/>
    </location>
</feature>
<reference key="2">
    <citation type="submission" date="2011-05" db="EMBL/GenBank/DDBJ databases">
        <title>The Genome Sequence of Magnaporthe oryzae 70-15.</title>
        <authorList>
            <consortium name="The Broad Institute Genome Sequencing Platform"/>
            <person name="Ma L.-J."/>
            <person name="Dead R."/>
            <person name="Young S.K."/>
            <person name="Zeng Q."/>
            <person name="Gargeya S."/>
            <person name="Fitzgerald M."/>
            <person name="Haas B."/>
            <person name="Abouelleil A."/>
            <person name="Alvarado L."/>
            <person name="Arachchi H.M."/>
            <person name="Berlin A."/>
            <person name="Brown A."/>
            <person name="Chapman S.B."/>
            <person name="Chen Z."/>
            <person name="Dunbar C."/>
            <person name="Freedman E."/>
            <person name="Gearin G."/>
            <person name="Gellesch M."/>
            <person name="Goldberg J."/>
            <person name="Griggs A."/>
            <person name="Gujja S."/>
            <person name="Heiman D."/>
            <person name="Howarth C."/>
            <person name="Larson L."/>
            <person name="Lui A."/>
            <person name="MacDonald P.J.P."/>
            <person name="Mehta T."/>
            <person name="Montmayeur A."/>
            <person name="Murphy C."/>
            <person name="Neiman D."/>
            <person name="Pearson M."/>
            <person name="Priest M."/>
            <person name="Roberts A."/>
            <person name="Saif S."/>
            <person name="Shea T."/>
            <person name="Shenoy N."/>
            <person name="Sisk P."/>
            <person name="Stolte C."/>
            <person name="Sykes S."/>
            <person name="Yandava C."/>
            <person name="Wortman J."/>
            <person name="Nusbaum C."/>
            <person name="Birren B."/>
        </authorList>
    </citation>
    <scope>NUCLEOTIDE SEQUENCE</scope>
    <source>
        <strain>70-15</strain>
    </source>
</reference>
<dbReference type="GeneID" id="12986590"/>
<dbReference type="HOGENOM" id="CLU_2527916_0_0_1"/>
<dbReference type="AlphaFoldDB" id="G4NAJ2"/>
<keyword evidence="3" id="KW-1185">Reference proteome</keyword>
<feature type="region of interest" description="Disordered" evidence="1">
    <location>
        <begin position="1"/>
        <end position="20"/>
    </location>
</feature>